<dbReference type="KEGG" id="bmei:Spa11_13940"/>
<dbReference type="EMBL" id="CP036349">
    <property type="protein sequence ID" value="QDV73198.1"/>
    <property type="molecule type" value="Genomic_DNA"/>
</dbReference>
<dbReference type="CDD" id="cd17933">
    <property type="entry name" value="DEXSc_RecD-like"/>
    <property type="match status" value="1"/>
</dbReference>
<protein>
    <submittedName>
        <fullName evidence="2">Multifunctional conjugation protein TraI</fullName>
    </submittedName>
</protein>
<evidence type="ECO:0000259" key="1">
    <source>
        <dbReference type="Pfam" id="PF08751"/>
    </source>
</evidence>
<dbReference type="SUPFAM" id="SSF52540">
    <property type="entry name" value="P-loop containing nucleoside triphosphate hydrolases"/>
    <property type="match status" value="2"/>
</dbReference>
<proteinExistence type="predicted"/>
<dbReference type="NCBIfam" id="TIGR02686">
    <property type="entry name" value="relax_trwC"/>
    <property type="match status" value="1"/>
</dbReference>
<sequence length="826" mass="90824">MLSISKIGGGDATAYYANLNEHEGIVGSYYDEEGKRQGVWFGTGAAELGLGGAVDGETFKSLLEGKSPDGRTVLVQQRNGEQLKRRAGFDLTFSVPKSFSVLYSQVSDERRAELDHIAERALYRTLDLVQAECGRTRRGKNGVIAQDAKLIGAMFKHDTARGIPGELPDCNVHYHCVLANLVVREDGTHGALDARTLFERRKKIALGAMFRAELTALLRSDLGIETHRPRKPGRDEKVSWFEVTGVPETLMTAMSKRRAAIERWLNEHGLSGAKASERANLGTRAKKSTFPWKTLSDAWLRLGREFGWSRSEADELIGTPFDVGGTTKTTGQLAKQSLAMLMSSRARFTRNELMERAAIEAQTTGLGIDDVLVAVDQTLASTKEVVRLQDKEGQPTFTTREMLRLEKGALARATSLSKKSNHAVELGDVARVILRYETIRIDQAEAVRAICVGGDCVSVTGVAGSGKTFVLGVAREVLEGGGFELIGTALAADAAKELEKGSGIQSTHLHKLLYDLNEKNRELSASTVVVLDEAGMVGTRQMADLLERIHQAGAKVVMVGDPLQIQPVDSGAPFRKVSEEIGTAELVEIIRQREGYARQVVRDLRAGRAQEALAELAKRGQVTIAEESELARDQLVKDWEDIVFKKKVPASDIAVLCGMNEDVRDLNRRLQAVMRERGELGDYRLELDGLEFCLGDRVAITRNDRMLGVRNGERGEVVGVRGKTLWVKFEKSGFEIEIDTDDFAHVTLDYAKSIHRSQGETVEHTLFLAGDVMTDLHTSYVAGSRARDKTFIYSHVSAVESVEGLAAMMSQSRQNEMATEYELGRV</sequence>
<evidence type="ECO:0000313" key="2">
    <source>
        <dbReference type="EMBL" id="QDV73198.1"/>
    </source>
</evidence>
<dbReference type="AlphaFoldDB" id="A0A518K5X7"/>
<dbReference type="SUPFAM" id="SSF55464">
    <property type="entry name" value="Origin of replication-binding domain, RBD-like"/>
    <property type="match status" value="1"/>
</dbReference>
<feature type="domain" description="TrwC relaxase" evidence="1">
    <location>
        <begin position="10"/>
        <end position="299"/>
    </location>
</feature>
<dbReference type="RefSeq" id="WP_145109770.1">
    <property type="nucleotide sequence ID" value="NZ_CP036349.1"/>
</dbReference>
<dbReference type="Pfam" id="PF13604">
    <property type="entry name" value="AAA_30"/>
    <property type="match status" value="1"/>
</dbReference>
<name>A0A518K5X7_9BACT</name>
<dbReference type="InterPro" id="IPR027417">
    <property type="entry name" value="P-loop_NTPase"/>
</dbReference>
<organism evidence="2 3">
    <name type="scientific">Botrimarina mediterranea</name>
    <dbReference type="NCBI Taxonomy" id="2528022"/>
    <lineage>
        <taxon>Bacteria</taxon>
        <taxon>Pseudomonadati</taxon>
        <taxon>Planctomycetota</taxon>
        <taxon>Planctomycetia</taxon>
        <taxon>Pirellulales</taxon>
        <taxon>Lacipirellulaceae</taxon>
        <taxon>Botrimarina</taxon>
    </lineage>
</organism>
<reference evidence="2 3" key="1">
    <citation type="submission" date="2019-02" db="EMBL/GenBank/DDBJ databases">
        <title>Deep-cultivation of Planctomycetes and their phenomic and genomic characterization uncovers novel biology.</title>
        <authorList>
            <person name="Wiegand S."/>
            <person name="Jogler M."/>
            <person name="Boedeker C."/>
            <person name="Pinto D."/>
            <person name="Vollmers J."/>
            <person name="Rivas-Marin E."/>
            <person name="Kohn T."/>
            <person name="Peeters S.H."/>
            <person name="Heuer A."/>
            <person name="Rast P."/>
            <person name="Oberbeckmann S."/>
            <person name="Bunk B."/>
            <person name="Jeske O."/>
            <person name="Meyerdierks A."/>
            <person name="Storesund J.E."/>
            <person name="Kallscheuer N."/>
            <person name="Luecker S."/>
            <person name="Lage O.M."/>
            <person name="Pohl T."/>
            <person name="Merkel B.J."/>
            <person name="Hornburger P."/>
            <person name="Mueller R.-W."/>
            <person name="Bruemmer F."/>
            <person name="Labrenz M."/>
            <person name="Spormann A.M."/>
            <person name="Op den Camp H."/>
            <person name="Overmann J."/>
            <person name="Amann R."/>
            <person name="Jetten M.S.M."/>
            <person name="Mascher T."/>
            <person name="Medema M.H."/>
            <person name="Devos D.P."/>
            <person name="Kaster A.-K."/>
            <person name="Ovreas L."/>
            <person name="Rohde M."/>
            <person name="Galperin M.Y."/>
            <person name="Jogler C."/>
        </authorList>
    </citation>
    <scope>NUCLEOTIDE SEQUENCE [LARGE SCALE GENOMIC DNA]</scope>
    <source>
        <strain evidence="2 3">Spa11</strain>
    </source>
</reference>
<accession>A0A518K5X7</accession>
<dbReference type="NCBIfam" id="NF041492">
    <property type="entry name" value="MobF"/>
    <property type="match status" value="1"/>
</dbReference>
<evidence type="ECO:0000313" key="3">
    <source>
        <dbReference type="Proteomes" id="UP000316426"/>
    </source>
</evidence>
<dbReference type="CDD" id="cd18809">
    <property type="entry name" value="SF1_C_RecD"/>
    <property type="match status" value="1"/>
</dbReference>
<dbReference type="Proteomes" id="UP000316426">
    <property type="component" value="Chromosome"/>
</dbReference>
<dbReference type="Pfam" id="PF08751">
    <property type="entry name" value="TrwC"/>
    <property type="match status" value="1"/>
</dbReference>
<dbReference type="InterPro" id="IPR014862">
    <property type="entry name" value="TrwC"/>
</dbReference>
<dbReference type="Gene3D" id="3.40.50.300">
    <property type="entry name" value="P-loop containing nucleotide triphosphate hydrolases"/>
    <property type="match status" value="2"/>
</dbReference>
<keyword evidence="3" id="KW-1185">Reference proteome</keyword>
<gene>
    <name evidence="2" type="primary">traI_1</name>
    <name evidence="2" type="ORF">Spa11_13940</name>
</gene>
<dbReference type="InterPro" id="IPR014059">
    <property type="entry name" value="TraI/TrwC_relax"/>
</dbReference>
<dbReference type="Gene3D" id="2.30.30.940">
    <property type="match status" value="1"/>
</dbReference>